<accession>A0A4S8P2G5</accession>
<comment type="caution">
    <text evidence="2">The sequence shown here is derived from an EMBL/GenBank/DDBJ whole genome shotgun (WGS) entry which is preliminary data.</text>
</comment>
<dbReference type="EMBL" id="STGX01000022">
    <property type="protein sequence ID" value="THV23485.1"/>
    <property type="molecule type" value="Genomic_DNA"/>
</dbReference>
<name>A0A4S8P2G5_9ACTN</name>
<evidence type="ECO:0000313" key="3">
    <source>
        <dbReference type="Proteomes" id="UP000305792"/>
    </source>
</evidence>
<dbReference type="AlphaFoldDB" id="A0A4S8P2G5"/>
<gene>
    <name evidence="2" type="ORF">E9998_23075</name>
</gene>
<keyword evidence="1" id="KW-0472">Membrane</keyword>
<keyword evidence="1" id="KW-0812">Transmembrane</keyword>
<dbReference type="Proteomes" id="UP000305792">
    <property type="component" value="Unassembled WGS sequence"/>
</dbReference>
<keyword evidence="3" id="KW-1185">Reference proteome</keyword>
<dbReference type="RefSeq" id="WP_136532062.1">
    <property type="nucleotide sequence ID" value="NZ_STGX01000022.1"/>
</dbReference>
<feature type="transmembrane region" description="Helical" evidence="1">
    <location>
        <begin position="32"/>
        <end position="61"/>
    </location>
</feature>
<proteinExistence type="predicted"/>
<evidence type="ECO:0000313" key="2">
    <source>
        <dbReference type="EMBL" id="THV23485.1"/>
    </source>
</evidence>
<evidence type="ECO:0000256" key="1">
    <source>
        <dbReference type="SAM" id="Phobius"/>
    </source>
</evidence>
<protein>
    <submittedName>
        <fullName evidence="2">Uncharacterized protein</fullName>
    </submittedName>
</protein>
<sequence length="111" mass="11880">MPRFGETSAEQEILARTEYRRALLSLRLAFPFWAAGVAGLIAGAVWAGPCALVAVPCLIAAAMNGSALKEFVDGGDTALFASRPEPAADQLFARTMRHLLAEALLLARPRR</sequence>
<keyword evidence="1" id="KW-1133">Transmembrane helix</keyword>
<reference evidence="2 3" key="1">
    <citation type="journal article" date="2018" name="Int. J. Syst. Evol. Microbiol.">
        <title>Glycomyces paridis sp. nov., isolated from the medicinal plant Paris polyphylla.</title>
        <authorList>
            <person name="Fang X.M."/>
            <person name="Bai J.L."/>
            <person name="Su J."/>
            <person name="Zhao L.L."/>
            <person name="Liu H.Y."/>
            <person name="Ma B.P."/>
            <person name="Zhang Y.Q."/>
            <person name="Yu L.Y."/>
        </authorList>
    </citation>
    <scope>NUCLEOTIDE SEQUENCE [LARGE SCALE GENOMIC DNA]</scope>
    <source>
        <strain evidence="2 3">CPCC 204357</strain>
    </source>
</reference>
<organism evidence="2 3">
    <name type="scientific">Glycomyces paridis</name>
    <dbReference type="NCBI Taxonomy" id="2126555"/>
    <lineage>
        <taxon>Bacteria</taxon>
        <taxon>Bacillati</taxon>
        <taxon>Actinomycetota</taxon>
        <taxon>Actinomycetes</taxon>
        <taxon>Glycomycetales</taxon>
        <taxon>Glycomycetaceae</taxon>
        <taxon>Glycomyces</taxon>
    </lineage>
</organism>